<name>A0A3N4IM47_ASCIM</name>
<keyword evidence="2" id="KW-0732">Signal</keyword>
<feature type="signal peptide" evidence="2">
    <location>
        <begin position="1"/>
        <end position="21"/>
    </location>
</feature>
<organism evidence="3 4">
    <name type="scientific">Ascobolus immersus RN42</name>
    <dbReference type="NCBI Taxonomy" id="1160509"/>
    <lineage>
        <taxon>Eukaryota</taxon>
        <taxon>Fungi</taxon>
        <taxon>Dikarya</taxon>
        <taxon>Ascomycota</taxon>
        <taxon>Pezizomycotina</taxon>
        <taxon>Pezizomycetes</taxon>
        <taxon>Pezizales</taxon>
        <taxon>Ascobolaceae</taxon>
        <taxon>Ascobolus</taxon>
    </lineage>
</organism>
<accession>A0A3N4IM47</accession>
<sequence length="187" mass="21571">MRFSATLTAAALLLLTSLATASPDHIPGVPVHQASENRIPGSNRNIDATFRGSIHKLTTAYKEHNATLSHRNATELYGLKQQAIHGAPRIEFEQRKLARWGQLKGVSKGDARARFAEAVRIVQTRIEEDRWREQRKNWEKEDERRRREEEKRRQMTGWWRDQVAGRTGQGDVKTAYMLNQMLDHSFV</sequence>
<evidence type="ECO:0000256" key="1">
    <source>
        <dbReference type="SAM" id="MobiDB-lite"/>
    </source>
</evidence>
<protein>
    <recommendedName>
        <fullName evidence="5">ACB domain-containing protein</fullName>
    </recommendedName>
</protein>
<keyword evidence="4" id="KW-1185">Reference proteome</keyword>
<feature type="chain" id="PRO_5018167087" description="ACB domain-containing protein" evidence="2">
    <location>
        <begin position="22"/>
        <end position="187"/>
    </location>
</feature>
<gene>
    <name evidence="3" type="ORF">BJ508DRAFT_411181</name>
</gene>
<proteinExistence type="predicted"/>
<dbReference type="Gene3D" id="1.20.80.10">
    <property type="match status" value="1"/>
</dbReference>
<dbReference type="GO" id="GO:0000062">
    <property type="term" value="F:fatty-acyl-CoA binding"/>
    <property type="evidence" value="ECO:0007669"/>
    <property type="project" value="InterPro"/>
</dbReference>
<dbReference type="Proteomes" id="UP000275078">
    <property type="component" value="Unassembled WGS sequence"/>
</dbReference>
<dbReference type="SUPFAM" id="SSF47027">
    <property type="entry name" value="Acyl-CoA binding protein"/>
    <property type="match status" value="1"/>
</dbReference>
<dbReference type="AlphaFoldDB" id="A0A3N4IM47"/>
<dbReference type="InterPro" id="IPR014352">
    <property type="entry name" value="FERM/acyl-CoA-bd_prot_sf"/>
</dbReference>
<dbReference type="EMBL" id="ML119649">
    <property type="protein sequence ID" value="RPA86487.1"/>
    <property type="molecule type" value="Genomic_DNA"/>
</dbReference>
<evidence type="ECO:0000313" key="4">
    <source>
        <dbReference type="Proteomes" id="UP000275078"/>
    </source>
</evidence>
<evidence type="ECO:0000313" key="3">
    <source>
        <dbReference type="EMBL" id="RPA86487.1"/>
    </source>
</evidence>
<evidence type="ECO:0008006" key="5">
    <source>
        <dbReference type="Google" id="ProtNLM"/>
    </source>
</evidence>
<reference evidence="3 4" key="1">
    <citation type="journal article" date="2018" name="Nat. Ecol. Evol.">
        <title>Pezizomycetes genomes reveal the molecular basis of ectomycorrhizal truffle lifestyle.</title>
        <authorList>
            <person name="Murat C."/>
            <person name="Payen T."/>
            <person name="Noel B."/>
            <person name="Kuo A."/>
            <person name="Morin E."/>
            <person name="Chen J."/>
            <person name="Kohler A."/>
            <person name="Krizsan K."/>
            <person name="Balestrini R."/>
            <person name="Da Silva C."/>
            <person name="Montanini B."/>
            <person name="Hainaut M."/>
            <person name="Levati E."/>
            <person name="Barry K.W."/>
            <person name="Belfiori B."/>
            <person name="Cichocki N."/>
            <person name="Clum A."/>
            <person name="Dockter R.B."/>
            <person name="Fauchery L."/>
            <person name="Guy J."/>
            <person name="Iotti M."/>
            <person name="Le Tacon F."/>
            <person name="Lindquist E.A."/>
            <person name="Lipzen A."/>
            <person name="Malagnac F."/>
            <person name="Mello A."/>
            <person name="Molinier V."/>
            <person name="Miyauchi S."/>
            <person name="Poulain J."/>
            <person name="Riccioni C."/>
            <person name="Rubini A."/>
            <person name="Sitrit Y."/>
            <person name="Splivallo R."/>
            <person name="Traeger S."/>
            <person name="Wang M."/>
            <person name="Zifcakova L."/>
            <person name="Wipf D."/>
            <person name="Zambonelli A."/>
            <person name="Paolocci F."/>
            <person name="Nowrousian M."/>
            <person name="Ottonello S."/>
            <person name="Baldrian P."/>
            <person name="Spatafora J.W."/>
            <person name="Henrissat B."/>
            <person name="Nagy L.G."/>
            <person name="Aury J.M."/>
            <person name="Wincker P."/>
            <person name="Grigoriev I.V."/>
            <person name="Bonfante P."/>
            <person name="Martin F.M."/>
        </authorList>
    </citation>
    <scope>NUCLEOTIDE SEQUENCE [LARGE SCALE GENOMIC DNA]</scope>
    <source>
        <strain evidence="3 4">RN42</strain>
    </source>
</reference>
<evidence type="ECO:0000256" key="2">
    <source>
        <dbReference type="SAM" id="SignalP"/>
    </source>
</evidence>
<dbReference type="InterPro" id="IPR035984">
    <property type="entry name" value="Acyl-CoA-binding_sf"/>
</dbReference>
<feature type="compositionally biased region" description="Basic and acidic residues" evidence="1">
    <location>
        <begin position="133"/>
        <end position="153"/>
    </location>
</feature>
<feature type="region of interest" description="Disordered" evidence="1">
    <location>
        <begin position="133"/>
        <end position="154"/>
    </location>
</feature>